<comment type="caution">
    <text evidence="2">The sequence shown here is derived from an EMBL/GenBank/DDBJ whole genome shotgun (WGS) entry which is preliminary data.</text>
</comment>
<dbReference type="EMBL" id="AVOT02006244">
    <property type="protein sequence ID" value="MBW0481104.1"/>
    <property type="molecule type" value="Genomic_DNA"/>
</dbReference>
<protein>
    <submittedName>
        <fullName evidence="2">Uncharacterized protein</fullName>
    </submittedName>
</protein>
<sequence>MKTALIFFTLQSCAHCPSLPGFSWLGRAGKAGEVAAGGGKAENGARTGADLRGAHVDPAHADGGSLGGELGTPNTKTPFPKGQDAAPKTQLPPLSKSIQPAADAGAIKAAITGALKEPFSKAADIFAKLAPNLYRRLRVLILDSRPRDPQTTATFKAQFKGASASRQYRIVIDTFHSLNSESTFHTTEQMENWAESIGEVMHIEDPHGVQNMMVEAQLQKELCSFMLKAIKENPRSSLYKSLPKFQELEVNLYNRVKLNPQAVSADKSYQKLNGGAEILNLDKWVHPKPDMASTIPVQFQKNKLIAPILARVLYLQDRVATENEVLTPINQLVRIMRDPLLDVKGFGYIHGFKSQNPYTLEDRMAAASALVHLYGTRHQLFKAANLRLFVNSNRIVRKIEEIFVEKPTPSLFLHPNFRRVTEGIDSYKTTRPYVTTPPWDP</sequence>
<keyword evidence="3" id="KW-1185">Reference proteome</keyword>
<proteinExistence type="predicted"/>
<reference evidence="2" key="1">
    <citation type="submission" date="2021-03" db="EMBL/GenBank/DDBJ databases">
        <title>Draft genome sequence of rust myrtle Austropuccinia psidii MF-1, a brazilian biotype.</title>
        <authorList>
            <person name="Quecine M.C."/>
            <person name="Pachon D.M.R."/>
            <person name="Bonatelli M.L."/>
            <person name="Correr F.H."/>
            <person name="Franceschini L.M."/>
            <person name="Leite T.F."/>
            <person name="Margarido G.R.A."/>
            <person name="Almeida C.A."/>
            <person name="Ferrarezi J.A."/>
            <person name="Labate C.A."/>
        </authorList>
    </citation>
    <scope>NUCLEOTIDE SEQUENCE</scope>
    <source>
        <strain evidence="2">MF-1</strain>
    </source>
</reference>
<dbReference type="Proteomes" id="UP000765509">
    <property type="component" value="Unassembled WGS sequence"/>
</dbReference>
<evidence type="ECO:0000313" key="3">
    <source>
        <dbReference type="Proteomes" id="UP000765509"/>
    </source>
</evidence>
<accession>A0A9Q3GW26</accession>
<gene>
    <name evidence="2" type="ORF">O181_020819</name>
</gene>
<evidence type="ECO:0000256" key="1">
    <source>
        <dbReference type="SAM" id="MobiDB-lite"/>
    </source>
</evidence>
<name>A0A9Q3GW26_9BASI</name>
<organism evidence="2 3">
    <name type="scientific">Austropuccinia psidii MF-1</name>
    <dbReference type="NCBI Taxonomy" id="1389203"/>
    <lineage>
        <taxon>Eukaryota</taxon>
        <taxon>Fungi</taxon>
        <taxon>Dikarya</taxon>
        <taxon>Basidiomycota</taxon>
        <taxon>Pucciniomycotina</taxon>
        <taxon>Pucciniomycetes</taxon>
        <taxon>Pucciniales</taxon>
        <taxon>Sphaerophragmiaceae</taxon>
        <taxon>Austropuccinia</taxon>
    </lineage>
</organism>
<feature type="region of interest" description="Disordered" evidence="1">
    <location>
        <begin position="34"/>
        <end position="99"/>
    </location>
</feature>
<dbReference type="AlphaFoldDB" id="A0A9Q3GW26"/>
<evidence type="ECO:0000313" key="2">
    <source>
        <dbReference type="EMBL" id="MBW0481104.1"/>
    </source>
</evidence>